<feature type="binding site" evidence="8">
    <location>
        <position position="172"/>
    </location>
    <ligand>
        <name>Zn(2+)</name>
        <dbReference type="ChEBI" id="CHEBI:29105"/>
    </ligand>
</feature>
<dbReference type="InterPro" id="IPR014628">
    <property type="entry name" value="Man6P_isomerase_Firm_short"/>
</dbReference>
<gene>
    <name evidence="12" type="primary">manA</name>
    <name evidence="12" type="ORF">A6J77_003710</name>
</gene>
<reference evidence="13" key="1">
    <citation type="submission" date="2017-12" db="EMBL/GenBank/DDBJ databases">
        <title>FDA dAtabase for Regulatory Grade micrObial Sequences (FDA-ARGOS): Supporting development and validation of Infectious Disease Dx tests.</title>
        <authorList>
            <person name="Hoffmann M."/>
            <person name="Allard M."/>
            <person name="Evans P."/>
            <person name="Brown E."/>
            <person name="Tallon L."/>
            <person name="Sadzewicz L."/>
            <person name="Sengamalay N."/>
            <person name="Ott S."/>
            <person name="Godinez A."/>
            <person name="Nagaraj S."/>
            <person name="Vavikolanu K."/>
            <person name="Aluvathingal J."/>
            <person name="Nadendla S."/>
            <person name="Sichtig H."/>
        </authorList>
    </citation>
    <scope>NUCLEOTIDE SEQUENCE [LARGE SCALE GENOMIC DNA]</scope>
    <source>
        <strain evidence="13">FDAARGOS_249</strain>
    </source>
</reference>
<dbReference type="EMBL" id="NBTM02000001">
    <property type="protein sequence ID" value="PNL91382.1"/>
    <property type="molecule type" value="Genomic_DNA"/>
</dbReference>
<dbReference type="AlphaFoldDB" id="A0A2J9PM22"/>
<keyword evidence="5 7" id="KW-0862">Zinc</keyword>
<dbReference type="Pfam" id="PF20511">
    <property type="entry name" value="PMI_typeI_cat"/>
    <property type="match status" value="1"/>
</dbReference>
<name>A0A2J9PM22_9LACT</name>
<keyword evidence="4 7" id="KW-0479">Metal-binding</keyword>
<dbReference type="GO" id="GO:0004476">
    <property type="term" value="F:mannose-6-phosphate isomerase activity"/>
    <property type="evidence" value="ECO:0007669"/>
    <property type="project" value="UniProtKB-UniRule"/>
</dbReference>
<proteinExistence type="inferred from homology"/>
<dbReference type="CDD" id="cd07010">
    <property type="entry name" value="cupin_PMI_type_I_N_bac"/>
    <property type="match status" value="1"/>
</dbReference>
<dbReference type="InterPro" id="IPR046457">
    <property type="entry name" value="PMI_typeI_cat"/>
</dbReference>
<comment type="cofactor">
    <cofactor evidence="8">
        <name>Zn(2+)</name>
        <dbReference type="ChEBI" id="CHEBI:29105"/>
    </cofactor>
    <text evidence="8">Binds 1 zinc ion per subunit.</text>
</comment>
<dbReference type="RefSeq" id="WP_083068314.1">
    <property type="nucleotide sequence ID" value="NZ_JALXKY010000009.1"/>
</dbReference>
<dbReference type="PANTHER" id="PTHR42742:SF3">
    <property type="entry name" value="FRUCTOKINASE"/>
    <property type="match status" value="1"/>
</dbReference>
<dbReference type="GO" id="GO:0008270">
    <property type="term" value="F:zinc ion binding"/>
    <property type="evidence" value="ECO:0007669"/>
    <property type="project" value="UniProtKB-UniRule"/>
</dbReference>
<evidence type="ECO:0000313" key="13">
    <source>
        <dbReference type="Proteomes" id="UP000192813"/>
    </source>
</evidence>
<evidence type="ECO:0000256" key="2">
    <source>
        <dbReference type="ARBA" id="ARBA00010772"/>
    </source>
</evidence>
<feature type="binding site" evidence="8">
    <location>
        <position position="98"/>
    </location>
    <ligand>
        <name>Zn(2+)</name>
        <dbReference type="ChEBI" id="CHEBI:29105"/>
    </ligand>
</feature>
<evidence type="ECO:0000256" key="5">
    <source>
        <dbReference type="ARBA" id="ARBA00022833"/>
    </source>
</evidence>
<dbReference type="InterPro" id="IPR049071">
    <property type="entry name" value="MPI_cupin_dom"/>
</dbReference>
<dbReference type="InterPro" id="IPR014710">
    <property type="entry name" value="RmlC-like_jellyroll"/>
</dbReference>
<feature type="domain" description="Mannose-6-phosphate isomerase cupin" evidence="11">
    <location>
        <begin position="238"/>
        <end position="312"/>
    </location>
</feature>
<dbReference type="InterPro" id="IPR011051">
    <property type="entry name" value="RmlC_Cupin_sf"/>
</dbReference>
<dbReference type="SUPFAM" id="SSF51182">
    <property type="entry name" value="RmlC-like cupins"/>
    <property type="match status" value="1"/>
</dbReference>
<evidence type="ECO:0000256" key="3">
    <source>
        <dbReference type="ARBA" id="ARBA00011956"/>
    </source>
</evidence>
<evidence type="ECO:0000256" key="7">
    <source>
        <dbReference type="PIRNR" id="PIRNR036894"/>
    </source>
</evidence>
<dbReference type="Gene3D" id="2.60.120.10">
    <property type="entry name" value="Jelly Rolls"/>
    <property type="match status" value="2"/>
</dbReference>
<feature type="domain" description="Phosphomannose isomerase type I catalytic" evidence="10">
    <location>
        <begin position="6"/>
        <end position="121"/>
    </location>
</feature>
<evidence type="ECO:0000259" key="10">
    <source>
        <dbReference type="Pfam" id="PF20511"/>
    </source>
</evidence>
<comment type="similarity">
    <text evidence="2 7">Belongs to the mannose-6-phosphate isomerase type 1 family.</text>
</comment>
<organism evidence="12 13">
    <name type="scientific">Aerococcus viridans</name>
    <dbReference type="NCBI Taxonomy" id="1377"/>
    <lineage>
        <taxon>Bacteria</taxon>
        <taxon>Bacillati</taxon>
        <taxon>Bacillota</taxon>
        <taxon>Bacilli</taxon>
        <taxon>Lactobacillales</taxon>
        <taxon>Aerococcaceae</taxon>
        <taxon>Aerococcus</taxon>
    </lineage>
</organism>
<evidence type="ECO:0000256" key="1">
    <source>
        <dbReference type="ARBA" id="ARBA00000757"/>
    </source>
</evidence>
<evidence type="ECO:0000256" key="8">
    <source>
        <dbReference type="PIRSR" id="PIRSR036894-1"/>
    </source>
</evidence>
<dbReference type="PIRSF" id="PIRSF036894">
    <property type="entry name" value="PMI_Firm_short"/>
    <property type="match status" value="1"/>
</dbReference>
<dbReference type="GO" id="GO:0005975">
    <property type="term" value="P:carbohydrate metabolic process"/>
    <property type="evidence" value="ECO:0007669"/>
    <property type="project" value="UniProtKB-UniRule"/>
</dbReference>
<dbReference type="Proteomes" id="UP000192813">
    <property type="component" value="Unassembled WGS sequence"/>
</dbReference>
<dbReference type="Pfam" id="PF21621">
    <property type="entry name" value="MPI_cupin_dom"/>
    <property type="match status" value="1"/>
</dbReference>
<evidence type="ECO:0000256" key="4">
    <source>
        <dbReference type="ARBA" id="ARBA00022723"/>
    </source>
</evidence>
<accession>A0A2J9PM22</accession>
<evidence type="ECO:0000256" key="6">
    <source>
        <dbReference type="ARBA" id="ARBA00023235"/>
    </source>
</evidence>
<dbReference type="InterPro" id="IPR001250">
    <property type="entry name" value="Man6P_Isoase-1"/>
</dbReference>
<evidence type="ECO:0000256" key="9">
    <source>
        <dbReference type="PIRSR" id="PIRSR036894-2"/>
    </source>
</evidence>
<dbReference type="NCBIfam" id="TIGR00218">
    <property type="entry name" value="manA"/>
    <property type="match status" value="1"/>
</dbReference>
<comment type="caution">
    <text evidence="12">The sequence shown here is derived from an EMBL/GenBank/DDBJ whole genome shotgun (WGS) entry which is preliminary data.</text>
</comment>
<dbReference type="InterPro" id="IPR051804">
    <property type="entry name" value="Carb_Metab_Reg_Kinase/Isom"/>
</dbReference>
<protein>
    <recommendedName>
        <fullName evidence="3 7">Mannose-6-phosphate isomerase</fullName>
        <ecNumber evidence="3 7">5.3.1.8</ecNumber>
    </recommendedName>
</protein>
<keyword evidence="6 7" id="KW-0413">Isomerase</keyword>
<dbReference type="PANTHER" id="PTHR42742">
    <property type="entry name" value="TRANSCRIPTIONAL REPRESSOR MPRA"/>
    <property type="match status" value="1"/>
</dbReference>
<feature type="binding site" evidence="8">
    <location>
        <position position="115"/>
    </location>
    <ligand>
        <name>Zn(2+)</name>
        <dbReference type="ChEBI" id="CHEBI:29105"/>
    </ligand>
</feature>
<sequence length="316" mass="35266">MQEPIFLKAYLEEKIWGGQKLRSQFNLDIPSDQTGEAWVISGHEHGQSIVTSPESLAGLSLSDLYQKHPEIFLGEAADRFPLLIKIIDAKEDLSVQVHPDDEYGLAHENDLGKTECWYIMDADPGAYLIYGHNAQNKQQFLEMVEENEWDQLLRKVPVHAGDFFAVPAGTIHAIGGGVLILETQQSSNTTYRVYDYGRKDANGNERDLHIQQSADVTTFPHQDTLADGHITELPGGSIQEFWTNEYFSVAKWTVEDNLHIKLSDKYQLCTVLDGQGQITVGDKTWDVKAADAFILPSGLGEITLTGQFSLMVAEEA</sequence>
<comment type="catalytic activity">
    <reaction evidence="1 7">
        <text>D-mannose 6-phosphate = D-fructose 6-phosphate</text>
        <dbReference type="Rhea" id="RHEA:12356"/>
        <dbReference type="ChEBI" id="CHEBI:58735"/>
        <dbReference type="ChEBI" id="CHEBI:61527"/>
        <dbReference type="EC" id="5.3.1.8"/>
    </reaction>
</comment>
<evidence type="ECO:0000259" key="11">
    <source>
        <dbReference type="Pfam" id="PF21621"/>
    </source>
</evidence>
<feature type="active site" evidence="9">
    <location>
        <position position="192"/>
    </location>
</feature>
<evidence type="ECO:0000313" key="12">
    <source>
        <dbReference type="EMBL" id="PNL91382.1"/>
    </source>
</evidence>
<dbReference type="EC" id="5.3.1.8" evidence="3 7"/>